<dbReference type="InterPro" id="IPR003749">
    <property type="entry name" value="ThiS/MoaD-like"/>
</dbReference>
<feature type="modified residue" description="Glycyl adenylate; alternate" evidence="6">
    <location>
        <position position="140"/>
    </location>
</feature>
<name>A0A176W0M6_MARPO</name>
<gene>
    <name evidence="7" type="ORF">AXG93_4542s1300</name>
</gene>
<dbReference type="GO" id="GO:0030366">
    <property type="term" value="F:molybdopterin synthase activity"/>
    <property type="evidence" value="ECO:0007669"/>
    <property type="project" value="UniProtKB-UniRule"/>
</dbReference>
<dbReference type="InterPro" id="IPR044672">
    <property type="entry name" value="MOCS2A"/>
</dbReference>
<sequence length="140" mass="15063">MTPKGILTRILDGVRVPAKEGCRGVWIVSLVWLGAMEMEVEKEQTEGADEGVELGVEKKVRVKVLLFARARELAGGSEFDLSVADGSTTADCVAELTTRFAALEVMRESIVVALNFNYITDPVEVKDGDELAIIPPISGG</sequence>
<dbReference type="CDD" id="cd00754">
    <property type="entry name" value="Ubl_MoaD"/>
    <property type="match status" value="1"/>
</dbReference>
<keyword evidence="3 6" id="KW-0597">Phosphoprotein</keyword>
<dbReference type="InterPro" id="IPR012675">
    <property type="entry name" value="Beta-grasp_dom_sf"/>
</dbReference>
<dbReference type="UniPathway" id="UPA00344"/>
<comment type="pathway">
    <text evidence="1 6">Cofactor biosynthesis; molybdopterin biosynthesis.</text>
</comment>
<reference evidence="7" key="1">
    <citation type="submission" date="2016-03" db="EMBL/GenBank/DDBJ databases">
        <title>Mechanisms controlling the formation of the plant cell surface in tip-growing cells are functionally conserved among land plants.</title>
        <authorList>
            <person name="Honkanen S."/>
            <person name="Jones V.A."/>
            <person name="Morieri G."/>
            <person name="Champion C."/>
            <person name="Hetherington A.J."/>
            <person name="Kelly S."/>
            <person name="Saint-Marcoux D."/>
            <person name="Proust H."/>
            <person name="Prescott H."/>
            <person name="Dolan L."/>
        </authorList>
    </citation>
    <scope>NUCLEOTIDE SEQUENCE [LARGE SCALE GENOMIC DNA]</scope>
    <source>
        <tissue evidence="7">Whole gametophyte</tissue>
    </source>
</reference>
<comment type="subunit">
    <text evidence="6">Heterotetramer; composed of 2 small (MOCS2A) and 2 large (MOCS2B) subunits.</text>
</comment>
<comment type="PTM">
    <text evidence="6">C-terminal thiocarboxylation occurs in 2 steps, it is first acyl-adenylated (-COAMP) via the hesA/moeB/thiF part of MOCS3, then thiocarboxylated (-COSH) via the rhodanese domain of MOCS3.</text>
</comment>
<evidence type="ECO:0000256" key="3">
    <source>
        <dbReference type="ARBA" id="ARBA00022553"/>
    </source>
</evidence>
<keyword evidence="2 6" id="KW-0963">Cytoplasm</keyword>
<comment type="similarity">
    <text evidence="6">Belongs to the MoaD family. MOCS2A subfamily.</text>
</comment>
<evidence type="ECO:0000256" key="4">
    <source>
        <dbReference type="ARBA" id="ARBA00022741"/>
    </source>
</evidence>
<protein>
    <recommendedName>
        <fullName evidence="6">Molybdopterin synthase sulfur carrier subunit</fullName>
    </recommendedName>
    <alternativeName>
        <fullName evidence="6">Molybdenum cofactor synthesis protein 2 small subunit</fullName>
    </alternativeName>
    <alternativeName>
        <fullName evidence="6">Molybdenum cofactor synthesis protein 2A</fullName>
        <shortName evidence="6">MOCS2A</shortName>
    </alternativeName>
    <alternativeName>
        <fullName evidence="6">Sulfur carrier protein MOCS2A</fullName>
    </alternativeName>
</protein>
<evidence type="ECO:0000256" key="5">
    <source>
        <dbReference type="ARBA" id="ARBA00023150"/>
    </source>
</evidence>
<dbReference type="Proteomes" id="UP000077202">
    <property type="component" value="Unassembled WGS sequence"/>
</dbReference>
<evidence type="ECO:0000256" key="1">
    <source>
        <dbReference type="ARBA" id="ARBA00005046"/>
    </source>
</evidence>
<dbReference type="Pfam" id="PF02597">
    <property type="entry name" value="ThiS"/>
    <property type="match status" value="1"/>
</dbReference>
<dbReference type="PANTHER" id="PTHR33359:SF1">
    <property type="entry name" value="MOLYBDOPTERIN SYNTHASE SULFUR CARRIER SUBUNIT"/>
    <property type="match status" value="1"/>
</dbReference>
<comment type="subcellular location">
    <subcellularLocation>
        <location evidence="6">Cytoplasm</location>
    </subcellularLocation>
</comment>
<dbReference type="InterPro" id="IPR016155">
    <property type="entry name" value="Mopterin_synth/thiamin_S_b"/>
</dbReference>
<keyword evidence="5 6" id="KW-0501">Molybdenum cofactor biosynthesis</keyword>
<dbReference type="InterPro" id="IPR028887">
    <property type="entry name" value="MOCS2A_euk"/>
</dbReference>
<dbReference type="GO" id="GO:0006777">
    <property type="term" value="P:Mo-molybdopterin cofactor biosynthetic process"/>
    <property type="evidence" value="ECO:0007669"/>
    <property type="project" value="UniProtKB-UniRule"/>
</dbReference>
<comment type="function">
    <text evidence="6">Acts as a sulfur carrier required for molybdopterin biosynthesis. Component of the molybdopterin synthase complex that catalyzes the conversion of precursor Z into molybdopterin by mediating the incorporation of 2 sulfur atoms into precursor Z to generate a dithiolene group. In the complex, serves as sulfur donor by being thiocarboxylated (-COSH) at its C-terminus by MOCS3. After interaction with MOCS2B, the sulfur is then transferred to precursor Z to form molybdopterin.</text>
</comment>
<dbReference type="GO" id="GO:0000166">
    <property type="term" value="F:nucleotide binding"/>
    <property type="evidence" value="ECO:0007669"/>
    <property type="project" value="UniProtKB-KW"/>
</dbReference>
<dbReference type="EMBL" id="LVLJ01002146">
    <property type="protein sequence ID" value="OAE26609.1"/>
    <property type="molecule type" value="Genomic_DNA"/>
</dbReference>
<dbReference type="GO" id="GO:1990140">
    <property type="term" value="C:molybdopterin synthase complex"/>
    <property type="evidence" value="ECO:0007669"/>
    <property type="project" value="UniProtKB-UniRule"/>
</dbReference>
<dbReference type="HAMAP" id="MF_03051">
    <property type="entry name" value="MOCS2A"/>
    <property type="match status" value="1"/>
</dbReference>
<evidence type="ECO:0000313" key="7">
    <source>
        <dbReference type="EMBL" id="OAE26609.1"/>
    </source>
</evidence>
<organism evidence="7 8">
    <name type="scientific">Marchantia polymorpha subsp. ruderalis</name>
    <dbReference type="NCBI Taxonomy" id="1480154"/>
    <lineage>
        <taxon>Eukaryota</taxon>
        <taxon>Viridiplantae</taxon>
        <taxon>Streptophyta</taxon>
        <taxon>Embryophyta</taxon>
        <taxon>Marchantiophyta</taxon>
        <taxon>Marchantiopsida</taxon>
        <taxon>Marchantiidae</taxon>
        <taxon>Marchantiales</taxon>
        <taxon>Marchantiaceae</taxon>
        <taxon>Marchantia</taxon>
    </lineage>
</organism>
<dbReference type="AlphaFoldDB" id="A0A176W0M6"/>
<proteinExistence type="inferred from homology"/>
<dbReference type="SUPFAM" id="SSF54285">
    <property type="entry name" value="MoaD/ThiS"/>
    <property type="match status" value="1"/>
</dbReference>
<dbReference type="FunFam" id="3.10.20.30:FF:000010">
    <property type="entry name" value="Molybdopterin synthase sulfur carrier subunit"/>
    <property type="match status" value="1"/>
</dbReference>
<comment type="caution">
    <text evidence="7">The sequence shown here is derived from an EMBL/GenBank/DDBJ whole genome shotgun (WGS) entry which is preliminary data.</text>
</comment>
<dbReference type="GO" id="GO:1990133">
    <property type="term" value="C:molybdopterin adenylyltransferase complex"/>
    <property type="evidence" value="ECO:0007669"/>
    <property type="project" value="TreeGrafter"/>
</dbReference>
<dbReference type="Gene3D" id="3.10.20.30">
    <property type="match status" value="1"/>
</dbReference>
<accession>A0A176W0M6</accession>
<keyword evidence="8" id="KW-1185">Reference proteome</keyword>
<keyword evidence="4 6" id="KW-0547">Nucleotide-binding</keyword>
<evidence type="ECO:0000256" key="2">
    <source>
        <dbReference type="ARBA" id="ARBA00022490"/>
    </source>
</evidence>
<dbReference type="NCBIfam" id="TIGR01682">
    <property type="entry name" value="moaD"/>
    <property type="match status" value="1"/>
</dbReference>
<evidence type="ECO:0000313" key="8">
    <source>
        <dbReference type="Proteomes" id="UP000077202"/>
    </source>
</evidence>
<evidence type="ECO:0000256" key="6">
    <source>
        <dbReference type="HAMAP-Rule" id="MF_03051"/>
    </source>
</evidence>
<feature type="modified residue" description="1-thioglycine; alternate" evidence="6">
    <location>
        <position position="140"/>
    </location>
</feature>
<dbReference type="PANTHER" id="PTHR33359">
    <property type="entry name" value="MOLYBDOPTERIN SYNTHASE SULFUR CARRIER SUBUNIT"/>
    <property type="match status" value="1"/>
</dbReference>